<organism evidence="2 3">
    <name type="scientific">Coemansia javaensis</name>
    <dbReference type="NCBI Taxonomy" id="2761396"/>
    <lineage>
        <taxon>Eukaryota</taxon>
        <taxon>Fungi</taxon>
        <taxon>Fungi incertae sedis</taxon>
        <taxon>Zoopagomycota</taxon>
        <taxon>Kickxellomycotina</taxon>
        <taxon>Kickxellomycetes</taxon>
        <taxon>Kickxellales</taxon>
        <taxon>Kickxellaceae</taxon>
        <taxon>Coemansia</taxon>
    </lineage>
</organism>
<protein>
    <submittedName>
        <fullName evidence="2">Uncharacterized protein</fullName>
    </submittedName>
</protein>
<feature type="region of interest" description="Disordered" evidence="1">
    <location>
        <begin position="187"/>
        <end position="206"/>
    </location>
</feature>
<gene>
    <name evidence="2" type="ORF">H4R18_004170</name>
</gene>
<evidence type="ECO:0000256" key="1">
    <source>
        <dbReference type="SAM" id="MobiDB-lite"/>
    </source>
</evidence>
<keyword evidence="3" id="KW-1185">Reference proteome</keyword>
<dbReference type="Proteomes" id="UP001140217">
    <property type="component" value="Unassembled WGS sequence"/>
</dbReference>
<feature type="non-terminal residue" evidence="2">
    <location>
        <position position="1"/>
    </location>
</feature>
<sequence>AEAEAEAEEETERWGAVRELRISLLPSSIGTSTSNNNSTNNSSSSAGVALYEDSIEQASAALASLLPGVRRVQFGGVATNLFSRELFGQLAGFYSAQLSAIKSLHPITVHPDTVFRRLASASIHYDGRAGYRAPRMDPCCLVSLSLAGWPANHSWAPFSADGSAAATIEFPRLRTLNVRYTYNHHHADSGPAAQSPGGGGGGHHQWKKKRLSFPALRKIRVECAEMSCPILEYMVLPPQMDSVAIDVAAPALLSLHEAALPIARSVKIGITHGARHDRSVLAAANRILTRVRGHEGAELDVYDSSLPVTPESITCASLTGLLVSAPTSVDAMLGLIQALPSLASLWISHLTAGEPQTDISIPEPGDARLAEPLNTSIEHMSIDARGNERPEDAVVPVAKYLLLKIPTLASFNAIQLPRQAIEDFVGAYSELYPHLAIIRFRLSNRS</sequence>
<comment type="caution">
    <text evidence="2">The sequence shown here is derived from an EMBL/GenBank/DDBJ whole genome shotgun (WGS) entry which is preliminary data.</text>
</comment>
<reference evidence="2" key="1">
    <citation type="submission" date="2022-07" db="EMBL/GenBank/DDBJ databases">
        <title>Phylogenomic reconstructions and comparative analyses of Kickxellomycotina fungi.</title>
        <authorList>
            <person name="Reynolds N.K."/>
            <person name="Stajich J.E."/>
            <person name="Barry K."/>
            <person name="Grigoriev I.V."/>
            <person name="Crous P."/>
            <person name="Smith M.E."/>
        </authorList>
    </citation>
    <scope>NUCLEOTIDE SEQUENCE</scope>
    <source>
        <strain evidence="2">NBRC 105414</strain>
    </source>
</reference>
<evidence type="ECO:0000313" key="3">
    <source>
        <dbReference type="Proteomes" id="UP001140217"/>
    </source>
</evidence>
<dbReference type="OrthoDB" id="5513109at2759"/>
<proteinExistence type="predicted"/>
<evidence type="ECO:0000313" key="2">
    <source>
        <dbReference type="EMBL" id="KAJ2779139.1"/>
    </source>
</evidence>
<name>A0A9W8HCD6_9FUNG</name>
<dbReference type="AlphaFoldDB" id="A0A9W8HCD6"/>
<accession>A0A9W8HCD6</accession>
<dbReference type="EMBL" id="JANBUL010000191">
    <property type="protein sequence ID" value="KAJ2779139.1"/>
    <property type="molecule type" value="Genomic_DNA"/>
</dbReference>